<dbReference type="Gene3D" id="2.60.40.10">
    <property type="entry name" value="Immunoglobulins"/>
    <property type="match status" value="1"/>
</dbReference>
<organism evidence="7 8">
    <name type="scientific">Merluccius polli</name>
    <name type="common">Benguela hake</name>
    <name type="synonym">Merluccius cadenati</name>
    <dbReference type="NCBI Taxonomy" id="89951"/>
    <lineage>
        <taxon>Eukaryota</taxon>
        <taxon>Metazoa</taxon>
        <taxon>Chordata</taxon>
        <taxon>Craniata</taxon>
        <taxon>Vertebrata</taxon>
        <taxon>Euteleostomi</taxon>
        <taxon>Actinopterygii</taxon>
        <taxon>Neopterygii</taxon>
        <taxon>Teleostei</taxon>
        <taxon>Neoteleostei</taxon>
        <taxon>Acanthomorphata</taxon>
        <taxon>Zeiogadaria</taxon>
        <taxon>Gadariae</taxon>
        <taxon>Gadiformes</taxon>
        <taxon>Gadoidei</taxon>
        <taxon>Merlucciidae</taxon>
        <taxon>Merluccius</taxon>
    </lineage>
</organism>
<accession>A0AA47ND16</accession>
<dbReference type="Proteomes" id="UP001174136">
    <property type="component" value="Unassembled WGS sequence"/>
</dbReference>
<keyword evidence="1" id="KW-0433">Leucine-rich repeat</keyword>
<proteinExistence type="predicted"/>
<dbReference type="Pfam" id="PF07679">
    <property type="entry name" value="I-set"/>
    <property type="match status" value="1"/>
</dbReference>
<feature type="signal peptide" evidence="5">
    <location>
        <begin position="1"/>
        <end position="23"/>
    </location>
</feature>
<sequence>MAAGAWPGLSLLSLCFLLRGSEETCPSVCMCTADTLSCASSGLSRLPRRMPSSPLTLDLSYNHLTWLGPRGFAGMPRLETLRIAHNQLASLGHDVFLNASGLRHLDLSSNRLRAVERHYFQGLWRLEELVLFDNRIAQVEGAALSGLSSLKKAYFSLNQITDFPFFSIREHSHPFLTMLDLSSNRLAALPWEDVKAMPGSVQRGLYLHNNSLLCDCSMYGVFWHWEMKGFDSLEDFREEHVCAVRGDARSAVHFLRQRRIFQNCTVSNALSLPAAAVLLSNLVIFEGERARLDCQTSLGDKEPSFAWLTPGQGYVDPAGGAAADENRITAFANGTLEIAAARVNDSGLYTCTAVDARRARNATREVNVTVVRPPADSFNTGYTTLLGCAVTTALILMYLYLTPCECGCCKPPGPPAAPSSVYDPGAFASVSPSGSPGEGAKFPGRHVAFLEPLLEEQNQSRCLKANEEPLPIQWCWENPAVNETVFLDAGIKI</sequence>
<evidence type="ECO:0000256" key="4">
    <source>
        <dbReference type="ARBA" id="ARBA00023157"/>
    </source>
</evidence>
<feature type="chain" id="PRO_5041234470" evidence="5">
    <location>
        <begin position="24"/>
        <end position="493"/>
    </location>
</feature>
<dbReference type="SUPFAM" id="SSF48726">
    <property type="entry name" value="Immunoglobulin"/>
    <property type="match status" value="1"/>
</dbReference>
<keyword evidence="8" id="KW-1185">Reference proteome</keyword>
<dbReference type="InterPro" id="IPR013098">
    <property type="entry name" value="Ig_I-set"/>
</dbReference>
<evidence type="ECO:0000256" key="3">
    <source>
        <dbReference type="ARBA" id="ARBA00022737"/>
    </source>
</evidence>
<dbReference type="PROSITE" id="PS50835">
    <property type="entry name" value="IG_LIKE"/>
    <property type="match status" value="1"/>
</dbReference>
<dbReference type="SUPFAM" id="SSF52058">
    <property type="entry name" value="L domain-like"/>
    <property type="match status" value="1"/>
</dbReference>
<protein>
    <submittedName>
        <fullName evidence="7">Amphoterin-induced protein 3</fullName>
    </submittedName>
</protein>
<dbReference type="Pfam" id="PF13855">
    <property type="entry name" value="LRR_8"/>
    <property type="match status" value="1"/>
</dbReference>
<keyword evidence="3" id="KW-0677">Repeat</keyword>
<evidence type="ECO:0000313" key="8">
    <source>
        <dbReference type="Proteomes" id="UP001174136"/>
    </source>
</evidence>
<keyword evidence="4" id="KW-1015">Disulfide bond</keyword>
<dbReference type="InterPro" id="IPR003599">
    <property type="entry name" value="Ig_sub"/>
</dbReference>
<dbReference type="InterPro" id="IPR003591">
    <property type="entry name" value="Leu-rich_rpt_typical-subtyp"/>
</dbReference>
<dbReference type="InterPro" id="IPR032675">
    <property type="entry name" value="LRR_dom_sf"/>
</dbReference>
<dbReference type="SMART" id="SM00408">
    <property type="entry name" value="IGc2"/>
    <property type="match status" value="1"/>
</dbReference>
<evidence type="ECO:0000256" key="5">
    <source>
        <dbReference type="SAM" id="SignalP"/>
    </source>
</evidence>
<dbReference type="InterPro" id="IPR001611">
    <property type="entry name" value="Leu-rich_rpt"/>
</dbReference>
<name>A0AA47ND16_MERPO</name>
<dbReference type="Pfam" id="PF00560">
    <property type="entry name" value="LRR_1"/>
    <property type="match status" value="1"/>
</dbReference>
<evidence type="ECO:0000259" key="6">
    <source>
        <dbReference type="PROSITE" id="PS50835"/>
    </source>
</evidence>
<comment type="caution">
    <text evidence="7">The sequence shown here is derived from an EMBL/GenBank/DDBJ whole genome shotgun (WGS) entry which is preliminary data.</text>
</comment>
<dbReference type="InterPro" id="IPR007110">
    <property type="entry name" value="Ig-like_dom"/>
</dbReference>
<dbReference type="EMBL" id="JAOPHQ010000024">
    <property type="protein sequence ID" value="KAK0156184.1"/>
    <property type="molecule type" value="Genomic_DNA"/>
</dbReference>
<dbReference type="SMART" id="SM00409">
    <property type="entry name" value="IG"/>
    <property type="match status" value="1"/>
</dbReference>
<dbReference type="InterPro" id="IPR003598">
    <property type="entry name" value="Ig_sub2"/>
</dbReference>
<dbReference type="PANTHER" id="PTHR45842">
    <property type="entry name" value="SYNAPTIC ADHESION-LIKE MOLECULE SALM"/>
    <property type="match status" value="1"/>
</dbReference>
<dbReference type="AlphaFoldDB" id="A0AA47ND16"/>
<dbReference type="InterPro" id="IPR036179">
    <property type="entry name" value="Ig-like_dom_sf"/>
</dbReference>
<gene>
    <name evidence="7" type="primary">AMIGO3_0</name>
    <name evidence="7" type="ORF">N1851_000530</name>
</gene>
<dbReference type="Gene3D" id="3.80.10.10">
    <property type="entry name" value="Ribonuclease Inhibitor"/>
    <property type="match status" value="1"/>
</dbReference>
<evidence type="ECO:0000256" key="1">
    <source>
        <dbReference type="ARBA" id="ARBA00022614"/>
    </source>
</evidence>
<dbReference type="InterPro" id="IPR050467">
    <property type="entry name" value="LRFN"/>
</dbReference>
<dbReference type="InterPro" id="IPR013783">
    <property type="entry name" value="Ig-like_fold"/>
</dbReference>
<evidence type="ECO:0000313" key="7">
    <source>
        <dbReference type="EMBL" id="KAK0156184.1"/>
    </source>
</evidence>
<dbReference type="PANTHER" id="PTHR45842:SF22">
    <property type="entry name" value="INSULIN-LIKE GROWTH FACTOR-BINDING PROTEIN COMPLEX ACID LABILE SUBUNIT ISOFORM X1"/>
    <property type="match status" value="1"/>
</dbReference>
<keyword evidence="2 5" id="KW-0732">Signal</keyword>
<dbReference type="SMART" id="SM00369">
    <property type="entry name" value="LRR_TYP"/>
    <property type="match status" value="5"/>
</dbReference>
<evidence type="ECO:0000256" key="2">
    <source>
        <dbReference type="ARBA" id="ARBA00022729"/>
    </source>
</evidence>
<feature type="domain" description="Ig-like" evidence="6">
    <location>
        <begin position="273"/>
        <end position="369"/>
    </location>
</feature>
<reference evidence="7" key="1">
    <citation type="journal article" date="2023" name="Front. Mar. Sci.">
        <title>A new Merluccius polli reference genome to investigate the effects of global change in West African waters.</title>
        <authorList>
            <person name="Mateo J.L."/>
            <person name="Blanco-Fernandez C."/>
            <person name="Garcia-Vazquez E."/>
            <person name="Machado-Schiaffino G."/>
        </authorList>
    </citation>
    <scope>NUCLEOTIDE SEQUENCE</scope>
    <source>
        <strain evidence="7">C29</strain>
        <tissue evidence="7">Fin</tissue>
    </source>
</reference>